<keyword evidence="5" id="KW-1003">Cell membrane</keyword>
<sequence length="271" mass="28733">MVASLDYISPLISGIIVALTSWFPIGSGGYAVSRLLEAVAPVYGDYLVPSYMGVIFAVLFYFKDLIGPDTQKALVGRFSSTIKYFVYAAIFTVLVGYPLARGLGGSLGPRTSDLVNAVIGAGLVVVGVIYWKHLRAPLEDVEERVREDEEDTTLIDALISGVAQGVALIGGISNVGLVLLGLSSTGINIKKALELTFVVAPIYLTMKLLFMGGGSPELPVSLLFTAFVASFITSILTMRALLKAAEALGRETFLVLFGSVSIIVCLMGVII</sequence>
<feature type="transmembrane region" description="Helical" evidence="12">
    <location>
        <begin position="12"/>
        <end position="32"/>
    </location>
</feature>
<dbReference type="AlphaFoldDB" id="A0A218P7R2"/>
<dbReference type="PANTHER" id="PTHR30622:SF2">
    <property type="entry name" value="UNDECAPRENYL-DIPHOSPHATASE"/>
    <property type="match status" value="1"/>
</dbReference>
<evidence type="ECO:0000256" key="5">
    <source>
        <dbReference type="ARBA" id="ARBA00022475"/>
    </source>
</evidence>
<evidence type="ECO:0000256" key="10">
    <source>
        <dbReference type="ARBA" id="ARBA00032707"/>
    </source>
</evidence>
<protein>
    <recommendedName>
        <fullName evidence="4">Undecaprenyl-diphosphatase</fullName>
        <ecNumber evidence="3">3.6.1.27</ecNumber>
    </recommendedName>
    <alternativeName>
        <fullName evidence="10">Undecaprenyl pyrophosphate phosphatase</fullName>
    </alternativeName>
</protein>
<feature type="transmembrane region" description="Helical" evidence="12">
    <location>
        <begin position="222"/>
        <end position="241"/>
    </location>
</feature>
<feature type="transmembrane region" description="Helical" evidence="12">
    <location>
        <begin position="82"/>
        <end position="100"/>
    </location>
</feature>
<keyword evidence="9 12" id="KW-0472">Membrane</keyword>
<dbReference type="EMBL" id="CP015102">
    <property type="protein sequence ID" value="ASJ06809.1"/>
    <property type="molecule type" value="Genomic_DNA"/>
</dbReference>
<proteinExistence type="inferred from homology"/>
<evidence type="ECO:0000313" key="13">
    <source>
        <dbReference type="EMBL" id="ASJ06809.1"/>
    </source>
</evidence>
<feature type="transmembrane region" description="Helical" evidence="12">
    <location>
        <begin position="192"/>
        <end position="210"/>
    </location>
</feature>
<dbReference type="RefSeq" id="WP_088854060.1">
    <property type="nucleotide sequence ID" value="NZ_CP015102.1"/>
</dbReference>
<dbReference type="PANTHER" id="PTHR30622">
    <property type="entry name" value="UNDECAPRENYL-DIPHOSPHATASE"/>
    <property type="match status" value="1"/>
</dbReference>
<feature type="transmembrane region" description="Helical" evidence="12">
    <location>
        <begin position="44"/>
        <end position="62"/>
    </location>
</feature>
<feature type="transmembrane region" description="Helical" evidence="12">
    <location>
        <begin position="157"/>
        <end position="180"/>
    </location>
</feature>
<dbReference type="KEGG" id="tpaf:A3L08_05485"/>
<feature type="transmembrane region" description="Helical" evidence="12">
    <location>
        <begin position="253"/>
        <end position="270"/>
    </location>
</feature>
<evidence type="ECO:0000256" key="9">
    <source>
        <dbReference type="ARBA" id="ARBA00023136"/>
    </source>
</evidence>
<keyword evidence="6 12" id="KW-0812">Transmembrane</keyword>
<keyword evidence="8 12" id="KW-1133">Transmembrane helix</keyword>
<dbReference type="InterPro" id="IPR003824">
    <property type="entry name" value="UppP"/>
</dbReference>
<comment type="catalytic activity">
    <reaction evidence="11">
        <text>di-trans,octa-cis-undecaprenyl diphosphate + H2O = di-trans,octa-cis-undecaprenyl phosphate + phosphate + H(+)</text>
        <dbReference type="Rhea" id="RHEA:28094"/>
        <dbReference type="ChEBI" id="CHEBI:15377"/>
        <dbReference type="ChEBI" id="CHEBI:15378"/>
        <dbReference type="ChEBI" id="CHEBI:43474"/>
        <dbReference type="ChEBI" id="CHEBI:58405"/>
        <dbReference type="ChEBI" id="CHEBI:60392"/>
        <dbReference type="EC" id="3.6.1.27"/>
    </reaction>
</comment>
<dbReference type="GO" id="GO:0005886">
    <property type="term" value="C:plasma membrane"/>
    <property type="evidence" value="ECO:0007669"/>
    <property type="project" value="UniProtKB-SubCell"/>
</dbReference>
<comment type="similarity">
    <text evidence="2">Belongs to the UppP family.</text>
</comment>
<comment type="subcellular location">
    <subcellularLocation>
        <location evidence="1">Cell membrane</location>
        <topology evidence="1">Multi-pass membrane protein</topology>
    </subcellularLocation>
</comment>
<dbReference type="GeneID" id="33315701"/>
<keyword evidence="14" id="KW-1185">Reference proteome</keyword>
<dbReference type="Pfam" id="PF02673">
    <property type="entry name" value="BacA"/>
    <property type="match status" value="1"/>
</dbReference>
<evidence type="ECO:0000256" key="12">
    <source>
        <dbReference type="SAM" id="Phobius"/>
    </source>
</evidence>
<dbReference type="GO" id="GO:0050380">
    <property type="term" value="F:undecaprenyl-diphosphatase activity"/>
    <property type="evidence" value="ECO:0007669"/>
    <property type="project" value="UniProtKB-EC"/>
</dbReference>
<evidence type="ECO:0000256" key="11">
    <source>
        <dbReference type="ARBA" id="ARBA00047594"/>
    </source>
</evidence>
<evidence type="ECO:0000256" key="3">
    <source>
        <dbReference type="ARBA" id="ARBA00012374"/>
    </source>
</evidence>
<evidence type="ECO:0000256" key="4">
    <source>
        <dbReference type="ARBA" id="ARBA00021581"/>
    </source>
</evidence>
<accession>A0A218P7R2</accession>
<gene>
    <name evidence="13" type="ORF">A3L08_05485</name>
</gene>
<evidence type="ECO:0000256" key="7">
    <source>
        <dbReference type="ARBA" id="ARBA00022801"/>
    </source>
</evidence>
<feature type="transmembrane region" description="Helical" evidence="12">
    <location>
        <begin position="112"/>
        <end position="131"/>
    </location>
</feature>
<organism evidence="13 14">
    <name type="scientific">Thermococcus pacificus</name>
    <dbReference type="NCBI Taxonomy" id="71998"/>
    <lineage>
        <taxon>Archaea</taxon>
        <taxon>Methanobacteriati</taxon>
        <taxon>Methanobacteriota</taxon>
        <taxon>Thermococci</taxon>
        <taxon>Thermococcales</taxon>
        <taxon>Thermococcaceae</taxon>
        <taxon>Thermococcus</taxon>
    </lineage>
</organism>
<keyword evidence="7" id="KW-0378">Hydrolase</keyword>
<reference evidence="13 14" key="1">
    <citation type="submission" date="2016-04" db="EMBL/GenBank/DDBJ databases">
        <title>Complete genome sequence of Thermococcus pacificus type strain P4.</title>
        <authorList>
            <person name="Oger P.M."/>
        </authorList>
    </citation>
    <scope>NUCLEOTIDE SEQUENCE [LARGE SCALE GENOMIC DNA]</scope>
    <source>
        <strain evidence="13 14">P-4</strain>
    </source>
</reference>
<evidence type="ECO:0000256" key="2">
    <source>
        <dbReference type="ARBA" id="ARBA00010621"/>
    </source>
</evidence>
<evidence type="ECO:0000256" key="6">
    <source>
        <dbReference type="ARBA" id="ARBA00022692"/>
    </source>
</evidence>
<name>A0A218P7R2_9EURY</name>
<evidence type="ECO:0000256" key="8">
    <source>
        <dbReference type="ARBA" id="ARBA00022989"/>
    </source>
</evidence>
<evidence type="ECO:0000256" key="1">
    <source>
        <dbReference type="ARBA" id="ARBA00004651"/>
    </source>
</evidence>
<evidence type="ECO:0000313" key="14">
    <source>
        <dbReference type="Proteomes" id="UP000197418"/>
    </source>
</evidence>
<dbReference type="Proteomes" id="UP000197418">
    <property type="component" value="Chromosome"/>
</dbReference>
<dbReference type="EC" id="3.6.1.27" evidence="3"/>
<dbReference type="OrthoDB" id="65864at2157"/>